<sequence>MVLTSSKPLYIQCQIHPRCQEKGRNEVNLALFIMD</sequence>
<name>A0A0A9GXK7_ARUDO</name>
<evidence type="ECO:0000313" key="1">
    <source>
        <dbReference type="EMBL" id="JAE29715.1"/>
    </source>
</evidence>
<dbReference type="AlphaFoldDB" id="A0A0A9GXK7"/>
<dbReference type="EMBL" id="GBRH01168181">
    <property type="protein sequence ID" value="JAE29715.1"/>
    <property type="molecule type" value="Transcribed_RNA"/>
</dbReference>
<protein>
    <submittedName>
        <fullName evidence="1">Uncharacterized protein</fullName>
    </submittedName>
</protein>
<reference evidence="1" key="1">
    <citation type="submission" date="2014-09" db="EMBL/GenBank/DDBJ databases">
        <authorList>
            <person name="Magalhaes I.L.F."/>
            <person name="Oliveira U."/>
            <person name="Santos F.R."/>
            <person name="Vidigal T.H.D.A."/>
            <person name="Brescovit A.D."/>
            <person name="Santos A.J."/>
        </authorList>
    </citation>
    <scope>NUCLEOTIDE SEQUENCE</scope>
    <source>
        <tissue evidence="1">Shoot tissue taken approximately 20 cm above the soil surface</tissue>
    </source>
</reference>
<accession>A0A0A9GXK7</accession>
<reference evidence="1" key="2">
    <citation type="journal article" date="2015" name="Data Brief">
        <title>Shoot transcriptome of the giant reed, Arundo donax.</title>
        <authorList>
            <person name="Barrero R.A."/>
            <person name="Guerrero F.D."/>
            <person name="Moolhuijzen P."/>
            <person name="Goolsby J.A."/>
            <person name="Tidwell J."/>
            <person name="Bellgard S.E."/>
            <person name="Bellgard M.I."/>
        </authorList>
    </citation>
    <scope>NUCLEOTIDE SEQUENCE</scope>
    <source>
        <tissue evidence="1">Shoot tissue taken approximately 20 cm above the soil surface</tissue>
    </source>
</reference>
<organism evidence="1">
    <name type="scientific">Arundo donax</name>
    <name type="common">Giant reed</name>
    <name type="synonym">Donax arundinaceus</name>
    <dbReference type="NCBI Taxonomy" id="35708"/>
    <lineage>
        <taxon>Eukaryota</taxon>
        <taxon>Viridiplantae</taxon>
        <taxon>Streptophyta</taxon>
        <taxon>Embryophyta</taxon>
        <taxon>Tracheophyta</taxon>
        <taxon>Spermatophyta</taxon>
        <taxon>Magnoliopsida</taxon>
        <taxon>Liliopsida</taxon>
        <taxon>Poales</taxon>
        <taxon>Poaceae</taxon>
        <taxon>PACMAD clade</taxon>
        <taxon>Arundinoideae</taxon>
        <taxon>Arundineae</taxon>
        <taxon>Arundo</taxon>
    </lineage>
</organism>
<proteinExistence type="predicted"/>